<dbReference type="RefSeq" id="WP_308372635.1">
    <property type="nucleotide sequence ID" value="NZ_CP133191.1"/>
</dbReference>
<dbReference type="EMBL" id="CP133191">
    <property type="protein sequence ID" value="WMN03113.1"/>
    <property type="molecule type" value="Genomic_DNA"/>
</dbReference>
<sequence length="123" mass="12809">MAGITPFALHPVRVGVPMLMLIPPVAAFELAGDVGIVPELVVLVHASVRAPILKLRLLLEAVTAWPAGVTTVEAKAVPAATATAAAAVAAMNVLRRNVWGIYISLLSVIIRESFLLALLLSGL</sequence>
<evidence type="ECO:0000313" key="3">
    <source>
        <dbReference type="EMBL" id="WMN03113.1"/>
    </source>
</evidence>
<name>A0AAX3ZYX1_RHOER</name>
<reference evidence="3" key="1">
    <citation type="submission" date="2023-08" db="EMBL/GenBank/DDBJ databases">
        <title>Isolation and Characterization of Rhodococcus erythropolis MGMM8.</title>
        <authorList>
            <person name="Diabankana R.G.C."/>
            <person name="Afordoanyi D.M."/>
            <person name="Validov S.Z."/>
        </authorList>
    </citation>
    <scope>NUCLEOTIDE SEQUENCE</scope>
    <source>
        <strain evidence="3">MGMM8</strain>
        <plasmid evidence="3">pMGMM8_1</plasmid>
        <plasmid evidence="2">pMGMM8_2</plasmid>
    </source>
</reference>
<proteinExistence type="predicted"/>
<accession>A0AAX3ZYX1</accession>
<feature type="transmembrane region" description="Helical" evidence="1">
    <location>
        <begin position="99"/>
        <end position="120"/>
    </location>
</feature>
<gene>
    <name evidence="3" type="ORF">QIE55_32430</name>
    <name evidence="2" type="ORF">QIE55_32940</name>
</gene>
<geneLocation type="plasmid" evidence="3 4">
    <name>pMGMM8_1</name>
</geneLocation>
<keyword evidence="1" id="KW-0472">Membrane</keyword>
<keyword evidence="1" id="KW-1133">Transmembrane helix</keyword>
<evidence type="ECO:0000313" key="4">
    <source>
        <dbReference type="Proteomes" id="UP001230933"/>
    </source>
</evidence>
<protein>
    <submittedName>
        <fullName evidence="3">Uncharacterized protein</fullName>
    </submittedName>
</protein>
<organism evidence="3 4">
    <name type="scientific">Rhodococcus erythropolis</name>
    <name type="common">Arthrobacter picolinophilus</name>
    <dbReference type="NCBI Taxonomy" id="1833"/>
    <lineage>
        <taxon>Bacteria</taxon>
        <taxon>Bacillati</taxon>
        <taxon>Actinomycetota</taxon>
        <taxon>Actinomycetes</taxon>
        <taxon>Mycobacteriales</taxon>
        <taxon>Nocardiaceae</taxon>
        <taxon>Rhodococcus</taxon>
        <taxon>Rhodococcus erythropolis group</taxon>
    </lineage>
</organism>
<evidence type="ECO:0000256" key="1">
    <source>
        <dbReference type="SAM" id="Phobius"/>
    </source>
</evidence>
<dbReference type="AlphaFoldDB" id="A0AAX3ZYX1"/>
<dbReference type="EMBL" id="CP133192">
    <property type="protein sequence ID" value="WMN02138.1"/>
    <property type="molecule type" value="Genomic_DNA"/>
</dbReference>
<keyword evidence="3" id="KW-0614">Plasmid</keyword>
<geneLocation type="plasmid" evidence="2 4">
    <name>pMGMM8_2</name>
</geneLocation>
<keyword evidence="1" id="KW-0812">Transmembrane</keyword>
<dbReference type="Proteomes" id="UP001230933">
    <property type="component" value="Plasmid pMGMM8_2"/>
</dbReference>
<dbReference type="Proteomes" id="UP001230933">
    <property type="component" value="Plasmid pMGMM8_1"/>
</dbReference>
<evidence type="ECO:0000313" key="2">
    <source>
        <dbReference type="EMBL" id="WMN02138.1"/>
    </source>
</evidence>